<dbReference type="AlphaFoldDB" id="A0AAV4SEX0"/>
<name>A0AAV4SEX0_CAEEX</name>
<comment type="caution">
    <text evidence="1">The sequence shown here is derived from an EMBL/GenBank/DDBJ whole genome shotgun (WGS) entry which is preliminary data.</text>
</comment>
<dbReference type="Proteomes" id="UP001054945">
    <property type="component" value="Unassembled WGS sequence"/>
</dbReference>
<evidence type="ECO:0000313" key="1">
    <source>
        <dbReference type="EMBL" id="GIY31889.1"/>
    </source>
</evidence>
<gene>
    <name evidence="1" type="primary">X975_20159</name>
    <name evidence="1" type="ORF">CEXT_368481</name>
</gene>
<evidence type="ECO:0000313" key="2">
    <source>
        <dbReference type="Proteomes" id="UP001054945"/>
    </source>
</evidence>
<sequence length="132" mass="14817">MQIQTWYQIASIIFPFKIYLAAKSNISCVPNGYFKNNTQSVIPPTPNQLPCSQHKIADNSANTVIPANPPFNPVLHQQGDNFFNLNFQPSNFAMSPLPRPPTQPLSCSCLTTPIISHTFFIYQPSCTKFQLE</sequence>
<proteinExistence type="predicted"/>
<protein>
    <submittedName>
        <fullName evidence="1">Uncharacterized protein</fullName>
    </submittedName>
</protein>
<reference evidence="1 2" key="1">
    <citation type="submission" date="2021-06" db="EMBL/GenBank/DDBJ databases">
        <title>Caerostris extrusa draft genome.</title>
        <authorList>
            <person name="Kono N."/>
            <person name="Arakawa K."/>
        </authorList>
    </citation>
    <scope>NUCLEOTIDE SEQUENCE [LARGE SCALE GENOMIC DNA]</scope>
</reference>
<accession>A0AAV4SEX0</accession>
<keyword evidence="2" id="KW-1185">Reference proteome</keyword>
<dbReference type="EMBL" id="BPLR01009431">
    <property type="protein sequence ID" value="GIY31889.1"/>
    <property type="molecule type" value="Genomic_DNA"/>
</dbReference>
<organism evidence="1 2">
    <name type="scientific">Caerostris extrusa</name>
    <name type="common">Bark spider</name>
    <name type="synonym">Caerostris bankana</name>
    <dbReference type="NCBI Taxonomy" id="172846"/>
    <lineage>
        <taxon>Eukaryota</taxon>
        <taxon>Metazoa</taxon>
        <taxon>Ecdysozoa</taxon>
        <taxon>Arthropoda</taxon>
        <taxon>Chelicerata</taxon>
        <taxon>Arachnida</taxon>
        <taxon>Araneae</taxon>
        <taxon>Araneomorphae</taxon>
        <taxon>Entelegynae</taxon>
        <taxon>Araneoidea</taxon>
        <taxon>Araneidae</taxon>
        <taxon>Caerostris</taxon>
    </lineage>
</organism>